<dbReference type="AlphaFoldDB" id="A0A0A9ALQ0"/>
<reference evidence="1" key="1">
    <citation type="submission" date="2014-09" db="EMBL/GenBank/DDBJ databases">
        <authorList>
            <person name="Magalhaes I.L.F."/>
            <person name="Oliveira U."/>
            <person name="Santos F.R."/>
            <person name="Vidigal T.H.D.A."/>
            <person name="Brescovit A.D."/>
            <person name="Santos A.J."/>
        </authorList>
    </citation>
    <scope>NUCLEOTIDE SEQUENCE</scope>
    <source>
        <tissue evidence="1">Shoot tissue taken approximately 20 cm above the soil surface</tissue>
    </source>
</reference>
<evidence type="ECO:0000313" key="1">
    <source>
        <dbReference type="EMBL" id="JAD49880.1"/>
    </source>
</evidence>
<dbReference type="EMBL" id="GBRH01248015">
    <property type="protein sequence ID" value="JAD49880.1"/>
    <property type="molecule type" value="Transcribed_RNA"/>
</dbReference>
<organism evidence="1">
    <name type="scientific">Arundo donax</name>
    <name type="common">Giant reed</name>
    <name type="synonym">Donax arundinaceus</name>
    <dbReference type="NCBI Taxonomy" id="35708"/>
    <lineage>
        <taxon>Eukaryota</taxon>
        <taxon>Viridiplantae</taxon>
        <taxon>Streptophyta</taxon>
        <taxon>Embryophyta</taxon>
        <taxon>Tracheophyta</taxon>
        <taxon>Spermatophyta</taxon>
        <taxon>Magnoliopsida</taxon>
        <taxon>Liliopsida</taxon>
        <taxon>Poales</taxon>
        <taxon>Poaceae</taxon>
        <taxon>PACMAD clade</taxon>
        <taxon>Arundinoideae</taxon>
        <taxon>Arundineae</taxon>
        <taxon>Arundo</taxon>
    </lineage>
</organism>
<reference evidence="1" key="2">
    <citation type="journal article" date="2015" name="Data Brief">
        <title>Shoot transcriptome of the giant reed, Arundo donax.</title>
        <authorList>
            <person name="Barrero R.A."/>
            <person name="Guerrero F.D."/>
            <person name="Moolhuijzen P."/>
            <person name="Goolsby J.A."/>
            <person name="Tidwell J."/>
            <person name="Bellgard S.E."/>
            <person name="Bellgard M.I."/>
        </authorList>
    </citation>
    <scope>NUCLEOTIDE SEQUENCE</scope>
    <source>
        <tissue evidence="1">Shoot tissue taken approximately 20 cm above the soil surface</tissue>
    </source>
</reference>
<proteinExistence type="predicted"/>
<sequence length="31" mass="3407">MEAILNSCTIAEWGLWKLSNCAASFLDCQGM</sequence>
<name>A0A0A9ALQ0_ARUDO</name>
<protein>
    <submittedName>
        <fullName evidence="1">Uncharacterized protein</fullName>
    </submittedName>
</protein>
<accession>A0A0A9ALQ0</accession>